<dbReference type="OrthoDB" id="7279500at2"/>
<dbReference type="Gene3D" id="3.20.20.450">
    <property type="entry name" value="EAL domain"/>
    <property type="match status" value="1"/>
</dbReference>
<dbReference type="SUPFAM" id="SSF55073">
    <property type="entry name" value="Nucleotide cyclase"/>
    <property type="match status" value="1"/>
</dbReference>
<dbReference type="PANTHER" id="PTHR33121">
    <property type="entry name" value="CYCLIC DI-GMP PHOSPHODIESTERASE PDEF"/>
    <property type="match status" value="1"/>
</dbReference>
<dbReference type="PANTHER" id="PTHR33121:SF70">
    <property type="entry name" value="SIGNALING PROTEIN YKOW"/>
    <property type="match status" value="1"/>
</dbReference>
<dbReference type="InterPro" id="IPR029787">
    <property type="entry name" value="Nucleotide_cyclase"/>
</dbReference>
<dbReference type="CDD" id="cd01948">
    <property type="entry name" value="EAL"/>
    <property type="match status" value="1"/>
</dbReference>
<feature type="domain" description="EAL" evidence="1">
    <location>
        <begin position="325"/>
        <end position="576"/>
    </location>
</feature>
<dbReference type="InterPro" id="IPR035919">
    <property type="entry name" value="EAL_sf"/>
</dbReference>
<dbReference type="Gene3D" id="3.10.580.10">
    <property type="entry name" value="CBS-domain"/>
    <property type="match status" value="1"/>
</dbReference>
<evidence type="ECO:0000259" key="2">
    <source>
        <dbReference type="PROSITE" id="PS50887"/>
    </source>
</evidence>
<dbReference type="SMART" id="SM00052">
    <property type="entry name" value="EAL"/>
    <property type="match status" value="1"/>
</dbReference>
<accession>A0A059FAD0</accession>
<dbReference type="SMART" id="SM00267">
    <property type="entry name" value="GGDEF"/>
    <property type="match status" value="1"/>
</dbReference>
<comment type="caution">
    <text evidence="3">The sequence shown here is derived from an EMBL/GenBank/DDBJ whole genome shotgun (WGS) entry which is preliminary data.</text>
</comment>
<dbReference type="InterPro" id="IPR046342">
    <property type="entry name" value="CBS_dom_sf"/>
</dbReference>
<evidence type="ECO:0000313" key="4">
    <source>
        <dbReference type="Proteomes" id="UP000025061"/>
    </source>
</evidence>
<dbReference type="InterPro" id="IPR000160">
    <property type="entry name" value="GGDEF_dom"/>
</dbReference>
<dbReference type="AlphaFoldDB" id="A0A059FAD0"/>
<dbReference type="CDD" id="cd01949">
    <property type="entry name" value="GGDEF"/>
    <property type="match status" value="1"/>
</dbReference>
<dbReference type="Pfam" id="PF00563">
    <property type="entry name" value="EAL"/>
    <property type="match status" value="1"/>
</dbReference>
<feature type="domain" description="GGDEF" evidence="2">
    <location>
        <begin position="185"/>
        <end position="316"/>
    </location>
</feature>
<sequence>MQFGELDVQNVPALRADGLCRDAIDFFVANPRLRLIAAVDATGRPAGALTRTKIISKAASQFGRALYDARPLAEFMEPPRFVVGTDQQVADIANQLAATDLTNAPDGYILVDHLGRYAGIVDGLSVLRALLKLNMQLVDELNSEVAVRCEAEKEARRLADTDTLTGLNNRRLFIEEADRFVQLGTPAWLIYVDLDRFKYLNDKYGHAVGDDALKVIAGRIQDGWPGALVARLGGDEFGMLIDAARLEGSLDEELIRLHASLCAPFPSKPGAVSVGASIGAAEFPGDAATRSEWLHAADKAMQRAKSDHGGVRLFDPTIDIAEAKQARLTESLQAAVSENQIRPVFQPFYSVANGQLAGYEVLARWNGPDIGFIPGPGEFIPLLERLGLIDEMFWGVAEQALLACRKMPSHLKIALNVSPIQFANRLFPARLAALASRIGVQCNQLEIEITETAMFRDMTHTVSVLRDLSDMGMSIALDDFGTGYSSLTLVKELPLTKLKIDKSFIQSAQNSPSSDKIVSAAIGLSQALNILCCAEGVEDAATLERLRGMNCDLAQGFLLGRPAAVLGGGRSQALSAAG</sequence>
<organism evidence="3 4">
    <name type="scientific">Hyphomonas hirschiana VP5</name>
    <dbReference type="NCBI Taxonomy" id="1280951"/>
    <lineage>
        <taxon>Bacteria</taxon>
        <taxon>Pseudomonadati</taxon>
        <taxon>Pseudomonadota</taxon>
        <taxon>Alphaproteobacteria</taxon>
        <taxon>Hyphomonadales</taxon>
        <taxon>Hyphomonadaceae</taxon>
        <taxon>Hyphomonas</taxon>
    </lineage>
</organism>
<dbReference type="EMBL" id="ARYI01000018">
    <property type="protein sequence ID" value="KCZ87508.1"/>
    <property type="molecule type" value="Genomic_DNA"/>
</dbReference>
<keyword evidence="4" id="KW-1185">Reference proteome</keyword>
<dbReference type="PROSITE" id="PS50887">
    <property type="entry name" value="GGDEF"/>
    <property type="match status" value="1"/>
</dbReference>
<dbReference type="PATRIC" id="fig|1280951.3.peg.3168"/>
<dbReference type="InterPro" id="IPR050706">
    <property type="entry name" value="Cyclic-di-GMP_PDE-like"/>
</dbReference>
<reference evidence="3 4" key="1">
    <citation type="submission" date="2013-04" db="EMBL/GenBank/DDBJ databases">
        <title>Hyphomonas hirschiana VP5 Genome Sequencing.</title>
        <authorList>
            <person name="Lai Q."/>
            <person name="Shao Z."/>
        </authorList>
    </citation>
    <scope>NUCLEOTIDE SEQUENCE [LARGE SCALE GENOMIC DNA]</scope>
    <source>
        <strain evidence="3 4">VP5</strain>
    </source>
</reference>
<dbReference type="InterPro" id="IPR043128">
    <property type="entry name" value="Rev_trsase/Diguanyl_cyclase"/>
</dbReference>
<gene>
    <name evidence="3" type="ORF">HHI_15703</name>
</gene>
<proteinExistence type="predicted"/>
<dbReference type="InterPro" id="IPR001633">
    <property type="entry name" value="EAL_dom"/>
</dbReference>
<protein>
    <submittedName>
        <fullName evidence="3">Putative diguanylate cyclase</fullName>
    </submittedName>
</protein>
<dbReference type="Gene3D" id="3.30.70.270">
    <property type="match status" value="1"/>
</dbReference>
<dbReference type="SUPFAM" id="SSF141868">
    <property type="entry name" value="EAL domain-like"/>
    <property type="match status" value="1"/>
</dbReference>
<dbReference type="GO" id="GO:0071111">
    <property type="term" value="F:cyclic-guanylate-specific phosphodiesterase activity"/>
    <property type="evidence" value="ECO:0007669"/>
    <property type="project" value="InterPro"/>
</dbReference>
<name>A0A059FAD0_9PROT</name>
<dbReference type="SUPFAM" id="SSF54631">
    <property type="entry name" value="CBS-domain pair"/>
    <property type="match status" value="1"/>
</dbReference>
<dbReference type="NCBIfam" id="TIGR00254">
    <property type="entry name" value="GGDEF"/>
    <property type="match status" value="1"/>
</dbReference>
<evidence type="ECO:0000259" key="1">
    <source>
        <dbReference type="PROSITE" id="PS50883"/>
    </source>
</evidence>
<dbReference type="RefSeq" id="WP_011647095.1">
    <property type="nucleotide sequence ID" value="NZ_ARYI01000018.1"/>
</dbReference>
<evidence type="ECO:0000313" key="3">
    <source>
        <dbReference type="EMBL" id="KCZ87508.1"/>
    </source>
</evidence>
<dbReference type="Proteomes" id="UP000025061">
    <property type="component" value="Unassembled WGS sequence"/>
</dbReference>
<dbReference type="Pfam" id="PF00990">
    <property type="entry name" value="GGDEF"/>
    <property type="match status" value="1"/>
</dbReference>
<dbReference type="PROSITE" id="PS50883">
    <property type="entry name" value="EAL"/>
    <property type="match status" value="1"/>
</dbReference>